<evidence type="ECO:0008006" key="4">
    <source>
        <dbReference type="Google" id="ProtNLM"/>
    </source>
</evidence>
<name>A0A1H2Z0X0_9BACL</name>
<keyword evidence="1" id="KW-0812">Transmembrane</keyword>
<keyword evidence="1" id="KW-0472">Membrane</keyword>
<dbReference type="EMBL" id="FNNQ01000010">
    <property type="protein sequence ID" value="SDX10985.1"/>
    <property type="molecule type" value="Genomic_DNA"/>
</dbReference>
<dbReference type="Proteomes" id="UP000198534">
    <property type="component" value="Unassembled WGS sequence"/>
</dbReference>
<dbReference type="AlphaFoldDB" id="A0A1H2Z0X0"/>
<proteinExistence type="predicted"/>
<feature type="transmembrane region" description="Helical" evidence="1">
    <location>
        <begin position="20"/>
        <end position="43"/>
    </location>
</feature>
<feature type="transmembrane region" description="Helical" evidence="1">
    <location>
        <begin position="98"/>
        <end position="117"/>
    </location>
</feature>
<feature type="transmembrane region" description="Helical" evidence="1">
    <location>
        <begin position="231"/>
        <end position="247"/>
    </location>
</feature>
<accession>A0A1H2Z0X0</accession>
<dbReference type="RefSeq" id="WP_091740502.1">
    <property type="nucleotide sequence ID" value="NZ_FNNQ01000010.1"/>
</dbReference>
<evidence type="ECO:0000313" key="3">
    <source>
        <dbReference type="Proteomes" id="UP000198534"/>
    </source>
</evidence>
<keyword evidence="3" id="KW-1185">Reference proteome</keyword>
<sequence>MKKVIESWRIELTLLARNYWFWVVLVAIGAYISFGFPGFLLVYDPGRAFMGSSYLVVGGILVSLLYGWNLTKEEVTNHMEEIVLCLSKGYSSKVIGKVLVLLTVVLFFLAFSISILYTRLYQANVPDIFFIKGIYYIVLYWGMPFFVMGILGMVVGSLNQSKKAYFIILGTWVLFSPLLSEISETFIAYIKDEYVSWLSVLQIFNLGESSMATPYDPVYGLPMEIHRWMKVFFWLLTGLFFLSIRSLQISLQEVVPKHVWKVGSVYIIVIVSLVYYWNQPDQPRLEEGMSVNSYESDYYEKNIQNKSEKSASFDVQTYNLDVTSFRDLSVVVDMKIRLKEKSNQLTFTLYHGLKVKKVVSRNKKLPFRQMGDHLKVSLTDSRLDNKIRIEYEGVSSPDYPANEQGVLLPSYFPWYPIPGYKKVYSDQGTYYPLQPEQRAHFELRYSGPEKLYTNLSHKGGREWQGEATNGITIVAGMMKEKKIDDTTIIYPVSTPYMLKSVNQFIAQAKPMQHRLEKDLKIDGRPIAQKVFFVTDRLNELPMWNFEDHTLIGIDQLSNSISALADKSSIFDRIFSSLHQEKNYANQSDDIKGWYEAVVRYIYGQKYKQQGFASEAEESLSRSYEVYFDPEEEATQQEKKDAQYAKKLLNYFKRHRNNTDDIEGIAVKWREKLLQPKPMKWEDLESIILKRKH</sequence>
<feature type="transmembrane region" description="Helical" evidence="1">
    <location>
        <begin position="165"/>
        <end position="190"/>
    </location>
</feature>
<feature type="transmembrane region" description="Helical" evidence="1">
    <location>
        <begin position="49"/>
        <end position="68"/>
    </location>
</feature>
<reference evidence="2 3" key="1">
    <citation type="submission" date="2016-10" db="EMBL/GenBank/DDBJ databases">
        <authorList>
            <person name="de Groot N.N."/>
        </authorList>
    </citation>
    <scope>NUCLEOTIDE SEQUENCE [LARGE SCALE GENOMIC DNA]</scope>
    <source>
        <strain evidence="2 3">DSM 45610</strain>
    </source>
</reference>
<dbReference type="OrthoDB" id="2786532at2"/>
<feature type="transmembrane region" description="Helical" evidence="1">
    <location>
        <begin position="259"/>
        <end position="277"/>
    </location>
</feature>
<feature type="transmembrane region" description="Helical" evidence="1">
    <location>
        <begin position="137"/>
        <end position="158"/>
    </location>
</feature>
<gene>
    <name evidence="2" type="ORF">SAMN05444487_11077</name>
</gene>
<evidence type="ECO:0000256" key="1">
    <source>
        <dbReference type="SAM" id="Phobius"/>
    </source>
</evidence>
<protein>
    <recommendedName>
        <fullName evidence="4">ABC-type transport system involved in multi-copper enzyme maturation, permease component</fullName>
    </recommendedName>
</protein>
<organism evidence="2 3">
    <name type="scientific">Marininema mesophilum</name>
    <dbReference type="NCBI Taxonomy" id="1048340"/>
    <lineage>
        <taxon>Bacteria</taxon>
        <taxon>Bacillati</taxon>
        <taxon>Bacillota</taxon>
        <taxon>Bacilli</taxon>
        <taxon>Bacillales</taxon>
        <taxon>Thermoactinomycetaceae</taxon>
        <taxon>Marininema</taxon>
    </lineage>
</organism>
<keyword evidence="1" id="KW-1133">Transmembrane helix</keyword>
<dbReference type="STRING" id="1048340.SAMN05444487_11077"/>
<evidence type="ECO:0000313" key="2">
    <source>
        <dbReference type="EMBL" id="SDX10985.1"/>
    </source>
</evidence>